<feature type="transmembrane region" description="Helical" evidence="1">
    <location>
        <begin position="37"/>
        <end position="55"/>
    </location>
</feature>
<sequence length="106" mass="12071">MALGLLRILFLLFIFLSIVGIFFVVLKNGYLLNKKWIFISLVIYCLLLSFINFTAAPSNYLINKLFGILFALCAISSIFFKSNKANYCRLLIGISIIGNMVQLLFF</sequence>
<keyword evidence="1" id="KW-0472">Membrane</keyword>
<dbReference type="AlphaFoldDB" id="A0A2S7F8G0"/>
<proteinExistence type="predicted"/>
<dbReference type="RefSeq" id="WP_043662144.1">
    <property type="nucleotide sequence ID" value="NZ_JSEG01000002.1"/>
</dbReference>
<reference evidence="2 3" key="1">
    <citation type="submission" date="2016-01" db="EMBL/GenBank/DDBJ databases">
        <title>Characterization of the Clostridium difficile lineages that are prevalent in Hong Kong and China.</title>
        <authorList>
            <person name="Kwok J.S.-L."/>
            <person name="Lam W.-Y."/>
            <person name="Ip M."/>
            <person name="Chan T.-F."/>
            <person name="Hawkey P.M."/>
            <person name="Tsui S.K.-W."/>
        </authorList>
    </citation>
    <scope>NUCLEOTIDE SEQUENCE [LARGE SCALE GENOMIC DNA]</scope>
    <source>
        <strain evidence="2 3">300064</strain>
    </source>
</reference>
<dbReference type="Proteomes" id="UP000238081">
    <property type="component" value="Unassembled WGS sequence"/>
</dbReference>
<organism evidence="2 3">
    <name type="scientific">Clostridium butyricum</name>
    <dbReference type="NCBI Taxonomy" id="1492"/>
    <lineage>
        <taxon>Bacteria</taxon>
        <taxon>Bacillati</taxon>
        <taxon>Bacillota</taxon>
        <taxon>Clostridia</taxon>
        <taxon>Eubacteriales</taxon>
        <taxon>Clostridiaceae</taxon>
        <taxon>Clostridium</taxon>
    </lineage>
</organism>
<feature type="transmembrane region" description="Helical" evidence="1">
    <location>
        <begin position="87"/>
        <end position="105"/>
    </location>
</feature>
<feature type="transmembrane region" description="Helical" evidence="1">
    <location>
        <begin position="6"/>
        <end position="25"/>
    </location>
</feature>
<protein>
    <submittedName>
        <fullName evidence="2">Uncharacterized protein</fullName>
    </submittedName>
</protein>
<evidence type="ECO:0000313" key="2">
    <source>
        <dbReference type="EMBL" id="PPV13590.1"/>
    </source>
</evidence>
<evidence type="ECO:0000256" key="1">
    <source>
        <dbReference type="SAM" id="Phobius"/>
    </source>
</evidence>
<evidence type="ECO:0000313" key="3">
    <source>
        <dbReference type="Proteomes" id="UP000238081"/>
    </source>
</evidence>
<name>A0A2S7F8G0_CLOBU</name>
<accession>A0A2S7F8G0</accession>
<dbReference type="EMBL" id="LRDH01000118">
    <property type="protein sequence ID" value="PPV13590.1"/>
    <property type="molecule type" value="Genomic_DNA"/>
</dbReference>
<feature type="transmembrane region" description="Helical" evidence="1">
    <location>
        <begin position="61"/>
        <end position="80"/>
    </location>
</feature>
<comment type="caution">
    <text evidence="2">The sequence shown here is derived from an EMBL/GenBank/DDBJ whole genome shotgun (WGS) entry which is preliminary data.</text>
</comment>
<gene>
    <name evidence="2" type="ORF">AWN73_03390</name>
</gene>
<keyword evidence="1" id="KW-1133">Transmembrane helix</keyword>
<keyword evidence="1" id="KW-0812">Transmembrane</keyword>